<evidence type="ECO:0000313" key="2">
    <source>
        <dbReference type="EMBL" id="KJA21286.1"/>
    </source>
</evidence>
<name>A0A0D2NXT6_HYPSF</name>
<sequence>MQFAYATPCANRLPSPPTAPRRSAPPSCHTSWPAYAPPMRCMGFNYTPSPFEAVDEPFLLGKLPSSSRKGESYKNYLNSMHGVR</sequence>
<keyword evidence="3" id="KW-1185">Reference proteome</keyword>
<reference evidence="3" key="1">
    <citation type="submission" date="2014-04" db="EMBL/GenBank/DDBJ databases">
        <title>Evolutionary Origins and Diversification of the Mycorrhizal Mutualists.</title>
        <authorList>
            <consortium name="DOE Joint Genome Institute"/>
            <consortium name="Mycorrhizal Genomics Consortium"/>
            <person name="Kohler A."/>
            <person name="Kuo A."/>
            <person name="Nagy L.G."/>
            <person name="Floudas D."/>
            <person name="Copeland A."/>
            <person name="Barry K.W."/>
            <person name="Cichocki N."/>
            <person name="Veneault-Fourrey C."/>
            <person name="LaButti K."/>
            <person name="Lindquist E.A."/>
            <person name="Lipzen A."/>
            <person name="Lundell T."/>
            <person name="Morin E."/>
            <person name="Murat C."/>
            <person name="Riley R."/>
            <person name="Ohm R."/>
            <person name="Sun H."/>
            <person name="Tunlid A."/>
            <person name="Henrissat B."/>
            <person name="Grigoriev I.V."/>
            <person name="Hibbett D.S."/>
            <person name="Martin F."/>
        </authorList>
    </citation>
    <scope>NUCLEOTIDE SEQUENCE [LARGE SCALE GENOMIC DNA]</scope>
    <source>
        <strain evidence="3">FD-334 SS-4</strain>
    </source>
</reference>
<evidence type="ECO:0000313" key="3">
    <source>
        <dbReference type="Proteomes" id="UP000054270"/>
    </source>
</evidence>
<gene>
    <name evidence="2" type="ORF">HYPSUDRAFT_738930</name>
</gene>
<proteinExistence type="predicted"/>
<protein>
    <submittedName>
        <fullName evidence="2">Uncharacterized protein</fullName>
    </submittedName>
</protein>
<dbReference type="AlphaFoldDB" id="A0A0D2NXT6"/>
<dbReference type="EMBL" id="KN817559">
    <property type="protein sequence ID" value="KJA21286.1"/>
    <property type="molecule type" value="Genomic_DNA"/>
</dbReference>
<feature type="region of interest" description="Disordered" evidence="1">
    <location>
        <begin position="1"/>
        <end position="28"/>
    </location>
</feature>
<organism evidence="2 3">
    <name type="scientific">Hypholoma sublateritium (strain FD-334 SS-4)</name>
    <dbReference type="NCBI Taxonomy" id="945553"/>
    <lineage>
        <taxon>Eukaryota</taxon>
        <taxon>Fungi</taxon>
        <taxon>Dikarya</taxon>
        <taxon>Basidiomycota</taxon>
        <taxon>Agaricomycotina</taxon>
        <taxon>Agaricomycetes</taxon>
        <taxon>Agaricomycetidae</taxon>
        <taxon>Agaricales</taxon>
        <taxon>Agaricineae</taxon>
        <taxon>Strophariaceae</taxon>
        <taxon>Hypholoma</taxon>
    </lineage>
</organism>
<evidence type="ECO:0000256" key="1">
    <source>
        <dbReference type="SAM" id="MobiDB-lite"/>
    </source>
</evidence>
<dbReference type="Proteomes" id="UP000054270">
    <property type="component" value="Unassembled WGS sequence"/>
</dbReference>
<accession>A0A0D2NXT6</accession>